<dbReference type="Proteomes" id="UP001168990">
    <property type="component" value="Unassembled WGS sequence"/>
</dbReference>
<reference evidence="1" key="1">
    <citation type="journal article" date="2023" name="bioRxiv">
        <title>Scaffold-level genome assemblies of two parasitoid biocontrol wasps reveal the parthenogenesis mechanism and an associated novel virus.</title>
        <authorList>
            <person name="Inwood S."/>
            <person name="Skelly J."/>
            <person name="Guhlin J."/>
            <person name="Harrop T."/>
            <person name="Goldson S."/>
            <person name="Dearden P."/>
        </authorList>
    </citation>
    <scope>NUCLEOTIDE SEQUENCE</scope>
    <source>
        <strain evidence="1">Irish</strain>
        <tissue evidence="1">Whole body</tissue>
    </source>
</reference>
<evidence type="ECO:0000313" key="1">
    <source>
        <dbReference type="EMBL" id="KAK0172799.1"/>
    </source>
</evidence>
<reference evidence="1" key="2">
    <citation type="submission" date="2023-03" db="EMBL/GenBank/DDBJ databases">
        <authorList>
            <person name="Inwood S.N."/>
            <person name="Skelly J.G."/>
            <person name="Guhlin J."/>
            <person name="Harrop T.W.R."/>
            <person name="Goldson S.G."/>
            <person name="Dearden P.K."/>
        </authorList>
    </citation>
    <scope>NUCLEOTIDE SEQUENCE</scope>
    <source>
        <strain evidence="1">Irish</strain>
        <tissue evidence="1">Whole body</tissue>
    </source>
</reference>
<evidence type="ECO:0000313" key="2">
    <source>
        <dbReference type="Proteomes" id="UP001168990"/>
    </source>
</evidence>
<organism evidence="1 2">
    <name type="scientific">Microctonus aethiopoides</name>
    <dbReference type="NCBI Taxonomy" id="144406"/>
    <lineage>
        <taxon>Eukaryota</taxon>
        <taxon>Metazoa</taxon>
        <taxon>Ecdysozoa</taxon>
        <taxon>Arthropoda</taxon>
        <taxon>Hexapoda</taxon>
        <taxon>Insecta</taxon>
        <taxon>Pterygota</taxon>
        <taxon>Neoptera</taxon>
        <taxon>Endopterygota</taxon>
        <taxon>Hymenoptera</taxon>
        <taxon>Apocrita</taxon>
        <taxon>Ichneumonoidea</taxon>
        <taxon>Braconidae</taxon>
        <taxon>Euphorinae</taxon>
        <taxon>Microctonus</taxon>
    </lineage>
</organism>
<keyword evidence="2" id="KW-1185">Reference proteome</keyword>
<gene>
    <name evidence="1" type="ORF">PV328_006073</name>
</gene>
<comment type="caution">
    <text evidence="1">The sequence shown here is derived from an EMBL/GenBank/DDBJ whole genome shotgun (WGS) entry which is preliminary data.</text>
</comment>
<protein>
    <submittedName>
        <fullName evidence="1">Uncharacterized protein</fullName>
    </submittedName>
</protein>
<accession>A0AA39FNC0</accession>
<dbReference type="EMBL" id="JAQQBS010000002">
    <property type="protein sequence ID" value="KAK0172799.1"/>
    <property type="molecule type" value="Genomic_DNA"/>
</dbReference>
<sequence>MGVFLCAELSEEIFAIDLHQIGRKCYKMPYWDPQIPYIEEPIPGKFMNPNRKRSREAGVIGYDEDDTFNDDIQHLRSVASRNVSNNNGVASGSRVALNNQQECRCQLSQKMDMILYEFRRFDERFTRYEDDLKRMAERQE</sequence>
<dbReference type="AlphaFoldDB" id="A0AA39FNC0"/>
<name>A0AA39FNC0_9HYME</name>
<proteinExistence type="predicted"/>